<reference evidence="1" key="1">
    <citation type="journal article" date="2021" name="Microb. Physiol.">
        <title>Proteogenomic Insights into the Physiology of Marine, Sulfate-Reducing, Filamentous Desulfonema limicola and Desulfonema magnum.</title>
        <authorList>
            <person name="Schnaars V."/>
            <person name="Wohlbrand L."/>
            <person name="Scheve S."/>
            <person name="Hinrichs C."/>
            <person name="Reinhardt R."/>
            <person name="Rabus R."/>
        </authorList>
    </citation>
    <scope>NUCLEOTIDE SEQUENCE</scope>
    <source>
        <strain evidence="1">4be13</strain>
    </source>
</reference>
<gene>
    <name evidence="1" type="ORF">dnm_003360</name>
</gene>
<evidence type="ECO:0000313" key="2">
    <source>
        <dbReference type="Proteomes" id="UP000663722"/>
    </source>
</evidence>
<proteinExistence type="predicted"/>
<dbReference type="KEGG" id="dmm:dnm_003360"/>
<dbReference type="Proteomes" id="UP000663722">
    <property type="component" value="Chromosome"/>
</dbReference>
<protein>
    <submittedName>
        <fullName evidence="1">Uncharacterized protein</fullName>
    </submittedName>
</protein>
<name>A0A975GK81_9BACT</name>
<accession>A0A975GK81</accession>
<sequence>MKKPGFSPSLIKIFSDKKPGFSTFIAEIVRITKHMIL</sequence>
<dbReference type="EMBL" id="CP061800">
    <property type="protein sequence ID" value="QTA84342.1"/>
    <property type="molecule type" value="Genomic_DNA"/>
</dbReference>
<evidence type="ECO:0000313" key="1">
    <source>
        <dbReference type="EMBL" id="QTA84342.1"/>
    </source>
</evidence>
<dbReference type="AlphaFoldDB" id="A0A975GK81"/>
<organism evidence="1 2">
    <name type="scientific">Desulfonema magnum</name>
    <dbReference type="NCBI Taxonomy" id="45655"/>
    <lineage>
        <taxon>Bacteria</taxon>
        <taxon>Pseudomonadati</taxon>
        <taxon>Thermodesulfobacteriota</taxon>
        <taxon>Desulfobacteria</taxon>
        <taxon>Desulfobacterales</taxon>
        <taxon>Desulfococcaceae</taxon>
        <taxon>Desulfonema</taxon>
    </lineage>
</organism>
<keyword evidence="2" id="KW-1185">Reference proteome</keyword>